<sequence>MRNGSIPNASVLAVDN</sequence>
<proteinExistence type="predicted"/>
<dbReference type="AlphaFoldDB" id="A0A8J2K4H6"/>
<keyword evidence="2" id="KW-1185">Reference proteome</keyword>
<comment type="caution">
    <text evidence="1">The sequence shown here is derived from an EMBL/GenBank/DDBJ whole genome shotgun (WGS) entry which is preliminary data.</text>
</comment>
<reference evidence="1" key="1">
    <citation type="submission" date="2021-06" db="EMBL/GenBank/DDBJ databases">
        <authorList>
            <person name="Hodson N. C."/>
            <person name="Mongue J. A."/>
            <person name="Jaron S. K."/>
        </authorList>
    </citation>
    <scope>NUCLEOTIDE SEQUENCE</scope>
</reference>
<dbReference type="Proteomes" id="UP000708208">
    <property type="component" value="Unassembled WGS sequence"/>
</dbReference>
<organism evidence="1 2">
    <name type="scientific">Allacma fusca</name>
    <dbReference type="NCBI Taxonomy" id="39272"/>
    <lineage>
        <taxon>Eukaryota</taxon>
        <taxon>Metazoa</taxon>
        <taxon>Ecdysozoa</taxon>
        <taxon>Arthropoda</taxon>
        <taxon>Hexapoda</taxon>
        <taxon>Collembola</taxon>
        <taxon>Symphypleona</taxon>
        <taxon>Sminthuridae</taxon>
        <taxon>Allacma</taxon>
    </lineage>
</organism>
<name>A0A8J2K4H6_9HEXA</name>
<accession>A0A8J2K4H6</accession>
<evidence type="ECO:0000313" key="1">
    <source>
        <dbReference type="EMBL" id="CAG7729157.1"/>
    </source>
</evidence>
<feature type="non-terminal residue" evidence="1">
    <location>
        <position position="1"/>
    </location>
</feature>
<gene>
    <name evidence="1" type="ORF">AFUS01_LOCUS17893</name>
</gene>
<dbReference type="EMBL" id="CAJVCH010174225">
    <property type="protein sequence ID" value="CAG7729157.1"/>
    <property type="molecule type" value="Genomic_DNA"/>
</dbReference>
<protein>
    <submittedName>
        <fullName evidence="1">Uncharacterized protein</fullName>
    </submittedName>
</protein>
<evidence type="ECO:0000313" key="2">
    <source>
        <dbReference type="Proteomes" id="UP000708208"/>
    </source>
</evidence>